<dbReference type="Pfam" id="PF00593">
    <property type="entry name" value="TonB_dep_Rec_b-barrel"/>
    <property type="match status" value="1"/>
</dbReference>
<dbReference type="PROSITE" id="PS52016">
    <property type="entry name" value="TONB_DEPENDENT_REC_3"/>
    <property type="match status" value="1"/>
</dbReference>
<evidence type="ECO:0000256" key="5">
    <source>
        <dbReference type="ARBA" id="ARBA00023077"/>
    </source>
</evidence>
<dbReference type="SUPFAM" id="SSF56935">
    <property type="entry name" value="Porins"/>
    <property type="match status" value="1"/>
</dbReference>
<keyword evidence="5" id="KW-0798">TonB box</keyword>
<organism evidence="10 11">
    <name type="scientific">Algibacter lectus</name>
    <dbReference type="NCBI Taxonomy" id="221126"/>
    <lineage>
        <taxon>Bacteria</taxon>
        <taxon>Pseudomonadati</taxon>
        <taxon>Bacteroidota</taxon>
        <taxon>Flavobacteriia</taxon>
        <taxon>Flavobacteriales</taxon>
        <taxon>Flavobacteriaceae</taxon>
        <taxon>Algibacter</taxon>
    </lineage>
</organism>
<sequence>MNLGVDFALLKGRINTSIDLYQKNTTDLLVKLPQPLTLGGGTLLTNAGEIKNSGVDLSVRSTVIDKEDFKWDANFNISYVKNEVVDISDLPNIFQSINVGTNTNAFIIEKGQPIGNFYGATYLGAWQTGENPDQVAGSAKYELDENGEIVQGVIGNGVPTTTWGD</sequence>
<evidence type="ECO:0000256" key="8">
    <source>
        <dbReference type="PROSITE-ProRule" id="PRU01360"/>
    </source>
</evidence>
<protein>
    <submittedName>
        <fullName evidence="10">Outer membrane protein</fullName>
    </submittedName>
</protein>
<proteinExistence type="inferred from homology"/>
<keyword evidence="3 8" id="KW-1134">Transmembrane beta strand</keyword>
<gene>
    <name evidence="10" type="ORF">JCM19274_2773</name>
</gene>
<feature type="domain" description="TonB-dependent receptor-like beta-barrel" evidence="9">
    <location>
        <begin position="2"/>
        <end position="122"/>
    </location>
</feature>
<evidence type="ECO:0000313" key="10">
    <source>
        <dbReference type="EMBL" id="GAL82062.1"/>
    </source>
</evidence>
<evidence type="ECO:0000256" key="4">
    <source>
        <dbReference type="ARBA" id="ARBA00022692"/>
    </source>
</evidence>
<dbReference type="InterPro" id="IPR036942">
    <property type="entry name" value="Beta-barrel_TonB_sf"/>
</dbReference>
<keyword evidence="4 8" id="KW-0812">Transmembrane</keyword>
<keyword evidence="6 8" id="KW-0472">Membrane</keyword>
<evidence type="ECO:0000256" key="2">
    <source>
        <dbReference type="ARBA" id="ARBA00022448"/>
    </source>
</evidence>
<dbReference type="GO" id="GO:0009279">
    <property type="term" value="C:cell outer membrane"/>
    <property type="evidence" value="ECO:0007669"/>
    <property type="project" value="UniProtKB-SubCell"/>
</dbReference>
<evidence type="ECO:0000256" key="3">
    <source>
        <dbReference type="ARBA" id="ARBA00022452"/>
    </source>
</evidence>
<comment type="similarity">
    <text evidence="8">Belongs to the TonB-dependent receptor family.</text>
</comment>
<evidence type="ECO:0000256" key="6">
    <source>
        <dbReference type="ARBA" id="ARBA00023136"/>
    </source>
</evidence>
<dbReference type="Gene3D" id="2.40.170.20">
    <property type="entry name" value="TonB-dependent receptor, beta-barrel domain"/>
    <property type="match status" value="1"/>
</dbReference>
<accession>A0A090X6X9</accession>
<evidence type="ECO:0000256" key="7">
    <source>
        <dbReference type="ARBA" id="ARBA00023237"/>
    </source>
</evidence>
<comment type="caution">
    <text evidence="10">The sequence shown here is derived from an EMBL/GenBank/DDBJ whole genome shotgun (WGS) entry which is preliminary data.</text>
</comment>
<dbReference type="Proteomes" id="UP000029643">
    <property type="component" value="Unassembled WGS sequence"/>
</dbReference>
<evidence type="ECO:0000259" key="9">
    <source>
        <dbReference type="Pfam" id="PF00593"/>
    </source>
</evidence>
<evidence type="ECO:0000313" key="11">
    <source>
        <dbReference type="Proteomes" id="UP000029643"/>
    </source>
</evidence>
<comment type="subcellular location">
    <subcellularLocation>
        <location evidence="1 8">Cell outer membrane</location>
        <topology evidence="1 8">Multi-pass membrane protein</topology>
    </subcellularLocation>
</comment>
<keyword evidence="7 8" id="KW-0998">Cell outer membrane</keyword>
<name>A0A090X6X9_9FLAO</name>
<dbReference type="AlphaFoldDB" id="A0A090X6X9"/>
<evidence type="ECO:0000256" key="1">
    <source>
        <dbReference type="ARBA" id="ARBA00004571"/>
    </source>
</evidence>
<dbReference type="InterPro" id="IPR000531">
    <property type="entry name" value="Beta-barrel_TonB"/>
</dbReference>
<dbReference type="EMBL" id="BBNU01000021">
    <property type="protein sequence ID" value="GAL82062.1"/>
    <property type="molecule type" value="Genomic_DNA"/>
</dbReference>
<dbReference type="InterPro" id="IPR039426">
    <property type="entry name" value="TonB-dep_rcpt-like"/>
</dbReference>
<keyword evidence="2 8" id="KW-0813">Transport</keyword>
<reference evidence="10 11" key="1">
    <citation type="journal article" date="2014" name="Genome Announc.">
        <title>Draft Genome Sequences of Marine Flavobacterium Algibacter lectus Strains SS8 and NR4.</title>
        <authorList>
            <person name="Takatani N."/>
            <person name="Nakanishi M."/>
            <person name="Meirelles P."/>
            <person name="Mino S."/>
            <person name="Suda W."/>
            <person name="Oshima K."/>
            <person name="Hattori M."/>
            <person name="Ohkuma M."/>
            <person name="Hosokawa M."/>
            <person name="Miyashita K."/>
            <person name="Thompson F.L."/>
            <person name="Niwa A."/>
            <person name="Sawabe T."/>
            <person name="Sawabe T."/>
        </authorList>
    </citation>
    <scope>NUCLEOTIDE SEQUENCE [LARGE SCALE GENOMIC DNA]</scope>
    <source>
        <strain evidence="11">JCM19274</strain>
    </source>
</reference>